<proteinExistence type="predicted"/>
<dbReference type="AlphaFoldDB" id="A0A7S7NV08"/>
<dbReference type="RefSeq" id="WP_194451924.1">
    <property type="nucleotide sequence ID" value="NZ_CP063849.1"/>
</dbReference>
<sequence>MAGRAGRFARLSLMSRPDQLAVSPMGHSNEGTKSLVLVFVGLIVAEYLKIQSPLPEESAWALGLAAGLVATQVIPPRVRWARILLGVLAMPVGALALHAIKAFLKGR</sequence>
<evidence type="ECO:0000313" key="3">
    <source>
        <dbReference type="Proteomes" id="UP000593892"/>
    </source>
</evidence>
<accession>A0A7S7NV08</accession>
<feature type="transmembrane region" description="Helical" evidence="1">
    <location>
        <begin position="80"/>
        <end position="104"/>
    </location>
</feature>
<dbReference type="KEGG" id="pfer:IRI77_09980"/>
<evidence type="ECO:0000313" key="2">
    <source>
        <dbReference type="EMBL" id="QOY90259.1"/>
    </source>
</evidence>
<evidence type="ECO:0000256" key="1">
    <source>
        <dbReference type="SAM" id="Phobius"/>
    </source>
</evidence>
<gene>
    <name evidence="2" type="ORF">IRI77_09980</name>
</gene>
<protein>
    <submittedName>
        <fullName evidence="2">Uncharacterized protein</fullName>
    </submittedName>
</protein>
<dbReference type="EMBL" id="CP063849">
    <property type="protein sequence ID" value="QOY90259.1"/>
    <property type="molecule type" value="Genomic_DNA"/>
</dbReference>
<reference evidence="2 3" key="1">
    <citation type="submission" date="2020-10" db="EMBL/GenBank/DDBJ databases">
        <title>Complete genome sequence of Paludibaculum fermentans P105T, a facultatively anaerobic acidobacterium capable of dissimilatory Fe(III) reduction.</title>
        <authorList>
            <person name="Dedysh S.N."/>
            <person name="Beletsky A.V."/>
            <person name="Kulichevskaya I.S."/>
            <person name="Mardanov A.V."/>
            <person name="Ravin N.V."/>
        </authorList>
    </citation>
    <scope>NUCLEOTIDE SEQUENCE [LARGE SCALE GENOMIC DNA]</scope>
    <source>
        <strain evidence="2 3">P105</strain>
    </source>
</reference>
<keyword evidence="1" id="KW-1133">Transmembrane helix</keyword>
<organism evidence="2 3">
    <name type="scientific">Paludibaculum fermentans</name>
    <dbReference type="NCBI Taxonomy" id="1473598"/>
    <lineage>
        <taxon>Bacteria</taxon>
        <taxon>Pseudomonadati</taxon>
        <taxon>Acidobacteriota</taxon>
        <taxon>Terriglobia</taxon>
        <taxon>Bryobacterales</taxon>
        <taxon>Bryobacteraceae</taxon>
        <taxon>Paludibaculum</taxon>
    </lineage>
</organism>
<keyword evidence="3" id="KW-1185">Reference proteome</keyword>
<keyword evidence="1" id="KW-0472">Membrane</keyword>
<name>A0A7S7NV08_PALFE</name>
<dbReference type="Proteomes" id="UP000593892">
    <property type="component" value="Chromosome"/>
</dbReference>
<keyword evidence="1" id="KW-0812">Transmembrane</keyword>